<reference evidence="2" key="2">
    <citation type="submission" date="2021-01" db="EMBL/GenBank/DDBJ databases">
        <authorList>
            <person name="Schikora-Tamarit M.A."/>
        </authorList>
    </citation>
    <scope>NUCLEOTIDE SEQUENCE</scope>
    <source>
        <strain evidence="2">CBS2887</strain>
    </source>
</reference>
<sequence>METLALIKLFHESSNHWEEPWCSSGITISLSLMDWNIFSKYQAGKSLPPILKASSTLNPLKSNNVRNSFSKLSLAGLAMNSPRTFLFNLLDDEKMNLLTSLSLTSAIKPFSARVANPSLGLELKILVALINSLFFSLSWSSLCVARLSKSEIPLICSERSLMKDNRPSRQIGGTESLENKALSGRAN</sequence>
<name>A0A9P8TJL6_WICPI</name>
<reference evidence="2" key="1">
    <citation type="journal article" date="2021" name="Open Biol.">
        <title>Shared evolutionary footprints suggest mitochondrial oxidative damage underlies multiple complex I losses in fungi.</title>
        <authorList>
            <person name="Schikora-Tamarit M.A."/>
            <person name="Marcet-Houben M."/>
            <person name="Nosek J."/>
            <person name="Gabaldon T."/>
        </authorList>
    </citation>
    <scope>NUCLEOTIDE SEQUENCE</scope>
    <source>
        <strain evidence="2">CBS2887</strain>
    </source>
</reference>
<keyword evidence="3" id="KW-1185">Reference proteome</keyword>
<gene>
    <name evidence="2" type="ORF">WICPIJ_007049</name>
</gene>
<evidence type="ECO:0000313" key="2">
    <source>
        <dbReference type="EMBL" id="KAH3681978.1"/>
    </source>
</evidence>
<proteinExistence type="predicted"/>
<dbReference type="EMBL" id="JAEUBG010004113">
    <property type="protein sequence ID" value="KAH3681978.1"/>
    <property type="molecule type" value="Genomic_DNA"/>
</dbReference>
<evidence type="ECO:0000313" key="3">
    <source>
        <dbReference type="Proteomes" id="UP000774326"/>
    </source>
</evidence>
<feature type="region of interest" description="Disordered" evidence="1">
    <location>
        <begin position="165"/>
        <end position="187"/>
    </location>
</feature>
<evidence type="ECO:0000256" key="1">
    <source>
        <dbReference type="SAM" id="MobiDB-lite"/>
    </source>
</evidence>
<dbReference type="AlphaFoldDB" id="A0A9P8TJL6"/>
<accession>A0A9P8TJL6</accession>
<protein>
    <submittedName>
        <fullName evidence="2">Uncharacterized protein</fullName>
    </submittedName>
</protein>
<organism evidence="2 3">
    <name type="scientific">Wickerhamomyces pijperi</name>
    <name type="common">Yeast</name>
    <name type="synonym">Pichia pijperi</name>
    <dbReference type="NCBI Taxonomy" id="599730"/>
    <lineage>
        <taxon>Eukaryota</taxon>
        <taxon>Fungi</taxon>
        <taxon>Dikarya</taxon>
        <taxon>Ascomycota</taxon>
        <taxon>Saccharomycotina</taxon>
        <taxon>Saccharomycetes</taxon>
        <taxon>Phaffomycetales</taxon>
        <taxon>Wickerhamomycetaceae</taxon>
        <taxon>Wickerhamomyces</taxon>
    </lineage>
</organism>
<dbReference type="Proteomes" id="UP000774326">
    <property type="component" value="Unassembled WGS sequence"/>
</dbReference>
<comment type="caution">
    <text evidence="2">The sequence shown here is derived from an EMBL/GenBank/DDBJ whole genome shotgun (WGS) entry which is preliminary data.</text>
</comment>